<feature type="compositionally biased region" description="Polar residues" evidence="1">
    <location>
        <begin position="112"/>
        <end position="129"/>
    </location>
</feature>
<feature type="non-terminal residue" evidence="5">
    <location>
        <position position="1"/>
    </location>
</feature>
<feature type="non-terminal residue" evidence="5">
    <location>
        <position position="230"/>
    </location>
</feature>
<feature type="region of interest" description="Disordered" evidence="1">
    <location>
        <begin position="208"/>
        <end position="230"/>
    </location>
</feature>
<feature type="region of interest" description="Disordered" evidence="1">
    <location>
        <begin position="87"/>
        <end position="157"/>
    </location>
</feature>
<dbReference type="EMBL" id="HE582191">
    <property type="protein sequence ID" value="CCD28265.1"/>
    <property type="molecule type" value="mRNA"/>
</dbReference>
<evidence type="ECO:0000256" key="2">
    <source>
        <dbReference type="SAM" id="Phobius"/>
    </source>
</evidence>
<keyword evidence="2" id="KW-0812">Transmembrane</keyword>
<evidence type="ECO:0000259" key="3">
    <source>
        <dbReference type="PROSITE" id="PS00022"/>
    </source>
</evidence>
<feature type="transmembrane region" description="Helical" evidence="2">
    <location>
        <begin position="161"/>
        <end position="183"/>
    </location>
</feature>
<dbReference type="PROSITE" id="PS00022">
    <property type="entry name" value="EGF_1"/>
    <property type="match status" value="1"/>
</dbReference>
<name>H6S4D5_PLAVT</name>
<evidence type="ECO:0000256" key="1">
    <source>
        <dbReference type="SAM" id="MobiDB-lite"/>
    </source>
</evidence>
<dbReference type="PROSITE" id="PS01186">
    <property type="entry name" value="EGF_2"/>
    <property type="match status" value="1"/>
</dbReference>
<reference evidence="5" key="1">
    <citation type="journal article" date="2012" name="Fungal Biol.">
        <title>Identification of effector genes from the phytopathogenic Oomycete Plasmopara viticola through the analysis of gene expression in germinated zoospores.</title>
        <authorList>
            <person name="Mestre P."/>
            <person name="Piron M.C."/>
            <person name="Merdinoglu D."/>
        </authorList>
    </citation>
    <scope>NUCLEOTIDE SEQUENCE</scope>
    <source>
        <strain evidence="5">SC</strain>
        <tissue evidence="5">In vitro germinated zoospores</tissue>
    </source>
</reference>
<feature type="domain" description="EGF-like" evidence="3 4">
    <location>
        <begin position="74"/>
        <end position="85"/>
    </location>
</feature>
<evidence type="ECO:0000259" key="4">
    <source>
        <dbReference type="PROSITE" id="PS01186"/>
    </source>
</evidence>
<feature type="compositionally biased region" description="Low complexity" evidence="1">
    <location>
        <begin position="87"/>
        <end position="103"/>
    </location>
</feature>
<dbReference type="AlphaFoldDB" id="H6S4D5"/>
<proteinExistence type="evidence at transcript level"/>
<feature type="compositionally biased region" description="Basic and acidic residues" evidence="1">
    <location>
        <begin position="142"/>
        <end position="157"/>
    </location>
</feature>
<organism evidence="5">
    <name type="scientific">Plasmopara viticola</name>
    <name type="common">Downy mildew of grapevine</name>
    <name type="synonym">Botrytis viticola</name>
    <dbReference type="NCBI Taxonomy" id="143451"/>
    <lineage>
        <taxon>Eukaryota</taxon>
        <taxon>Sar</taxon>
        <taxon>Stramenopiles</taxon>
        <taxon>Oomycota</taxon>
        <taxon>Peronosporomycetes</taxon>
        <taxon>Peronosporales</taxon>
        <taxon>Peronosporaceae</taxon>
        <taxon>Plasmopara</taxon>
    </lineage>
</organism>
<protein>
    <submittedName>
        <fullName evidence="5">EGF-like region-containing protein</fullName>
    </submittedName>
</protein>
<dbReference type="InterPro" id="IPR000742">
    <property type="entry name" value="EGF"/>
</dbReference>
<keyword evidence="2" id="KW-0472">Membrane</keyword>
<sequence>SLGWHCPSNSTSGQLACIPQNDVYKCVSIYRCDQYFGDAACSEGCNDDEGSVCSDQGFCSISLLSSGGSPTFGCTCNDGYSGDKCEAGATPSADSSTSDSGASLDTEDTESGKSTSQTNLNATSLSPSPEGTPEPDTNVVRESTDNRPESTQMDDKGTGSAVFVTVGILASCMFIGALVFAMYARKKRREGAQADGFGGETAFVAPAASTKSDIEGGSGDDTPKSTIVTM</sequence>
<evidence type="ECO:0000313" key="5">
    <source>
        <dbReference type="EMBL" id="CCD28265.1"/>
    </source>
</evidence>
<accession>H6S4D5</accession>
<keyword evidence="2" id="KW-1133">Transmembrane helix</keyword>